<keyword evidence="3" id="KW-1185">Reference proteome</keyword>
<sequence length="213" mass="24208">MPLCGVALNDCLDKNPNHASFILQVKNVAVLPHMFFIIPLKQIPLNVGKGIDIIMLVATRRRKNLKISILTGHPLSHPEVDIRCHEKTREVDAIVSALNTYCDKKIAAKIDDEAVMISPSQILYFEAVDRRTFAYLDNQVAEVMLRLYELTSCDLFYGYVRISKSIVINIIHVKNVVKLLNGNLDITMDNSEHIIVSRRFVKEFNKFIKMGAN</sequence>
<dbReference type="GO" id="GO:0003677">
    <property type="term" value="F:DNA binding"/>
    <property type="evidence" value="ECO:0007669"/>
    <property type="project" value="UniProtKB-KW"/>
</dbReference>
<accession>A0AA97DA62</accession>
<gene>
    <name evidence="2" type="ORF">PXC00_10615</name>
</gene>
<dbReference type="AlphaFoldDB" id="A0AA97DA62"/>
<dbReference type="InterPro" id="IPR046947">
    <property type="entry name" value="LytR-like"/>
</dbReference>
<reference evidence="3" key="2">
    <citation type="submission" date="2024-06" db="EMBL/GenBank/DDBJ databases">
        <title>Caproicibacterium argilliputei sp. nov, a novel caproic acid producing anaerobic bacterium isolated from pit mud.</title>
        <authorList>
            <person name="Zeng C."/>
        </authorList>
    </citation>
    <scope>NUCLEOTIDE SEQUENCE [LARGE SCALE GENOMIC DNA]</scope>
    <source>
        <strain evidence="3">ZCY20-5</strain>
    </source>
</reference>
<protein>
    <submittedName>
        <fullName evidence="2">LytTR family DNA-binding domain-containing protein</fullName>
    </submittedName>
</protein>
<evidence type="ECO:0000259" key="1">
    <source>
        <dbReference type="PROSITE" id="PS50930"/>
    </source>
</evidence>
<reference evidence="2 3" key="1">
    <citation type="submission" date="2024-06" db="EMBL/GenBank/DDBJ databases">
        <title>Caproicibacterium argilliputei sp. nov, a novel caproic acid producing anaerobic bacterium isolated from pit mud.</title>
        <authorList>
            <person name="Xia S."/>
        </authorList>
    </citation>
    <scope>NUCLEOTIDE SEQUENCE [LARGE SCALE GENOMIC DNA]</scope>
    <source>
        <strain evidence="2 3">ZCY20-5</strain>
    </source>
</reference>
<dbReference type="Pfam" id="PF04397">
    <property type="entry name" value="LytTR"/>
    <property type="match status" value="1"/>
</dbReference>
<dbReference type="Proteomes" id="UP001300604">
    <property type="component" value="Chromosome"/>
</dbReference>
<proteinExistence type="predicted"/>
<dbReference type="KEGG" id="carl:PXC00_10615"/>
<dbReference type="GO" id="GO:0000156">
    <property type="term" value="F:phosphorelay response regulator activity"/>
    <property type="evidence" value="ECO:0007669"/>
    <property type="project" value="InterPro"/>
</dbReference>
<dbReference type="RefSeq" id="WP_316934953.1">
    <property type="nucleotide sequence ID" value="NZ_CP135996.1"/>
</dbReference>
<dbReference type="Gene3D" id="2.40.50.1020">
    <property type="entry name" value="LytTr DNA-binding domain"/>
    <property type="match status" value="1"/>
</dbReference>
<evidence type="ECO:0000313" key="3">
    <source>
        <dbReference type="Proteomes" id="UP001300604"/>
    </source>
</evidence>
<name>A0AA97DA62_9FIRM</name>
<dbReference type="SMART" id="SM00850">
    <property type="entry name" value="LytTR"/>
    <property type="match status" value="1"/>
</dbReference>
<dbReference type="PROSITE" id="PS50930">
    <property type="entry name" value="HTH_LYTTR"/>
    <property type="match status" value="1"/>
</dbReference>
<feature type="domain" description="HTH LytTR-type" evidence="1">
    <location>
        <begin position="106"/>
        <end position="210"/>
    </location>
</feature>
<evidence type="ECO:0000313" key="2">
    <source>
        <dbReference type="EMBL" id="WOC31656.1"/>
    </source>
</evidence>
<dbReference type="PANTHER" id="PTHR37299:SF4">
    <property type="entry name" value="TRANSCRIPTIONAL REGULATOR"/>
    <property type="match status" value="1"/>
</dbReference>
<organism evidence="2 3">
    <name type="scientific">Caproicibacterium argilliputei</name>
    <dbReference type="NCBI Taxonomy" id="3030016"/>
    <lineage>
        <taxon>Bacteria</taxon>
        <taxon>Bacillati</taxon>
        <taxon>Bacillota</taxon>
        <taxon>Clostridia</taxon>
        <taxon>Eubacteriales</taxon>
        <taxon>Oscillospiraceae</taxon>
        <taxon>Caproicibacterium</taxon>
    </lineage>
</organism>
<dbReference type="InterPro" id="IPR007492">
    <property type="entry name" value="LytTR_DNA-bd_dom"/>
</dbReference>
<keyword evidence="2" id="KW-0238">DNA-binding</keyword>
<dbReference type="EMBL" id="CP135996">
    <property type="protein sequence ID" value="WOC31656.1"/>
    <property type="molecule type" value="Genomic_DNA"/>
</dbReference>
<dbReference type="PANTHER" id="PTHR37299">
    <property type="entry name" value="TRANSCRIPTIONAL REGULATOR-RELATED"/>
    <property type="match status" value="1"/>
</dbReference>
<reference evidence="3" key="3">
    <citation type="submission" date="2024-06" db="EMBL/GenBank/DDBJ databases">
        <authorList>
            <person name="Zeng C."/>
        </authorList>
    </citation>
    <scope>NUCLEOTIDE SEQUENCE [LARGE SCALE GENOMIC DNA]</scope>
    <source>
        <strain evidence="3">ZCY20-5</strain>
    </source>
</reference>